<dbReference type="PANTHER" id="PTHR32071">
    <property type="entry name" value="TRANSCRIPTIONAL REGULATORY PROTEIN"/>
    <property type="match status" value="1"/>
</dbReference>
<dbReference type="Gene3D" id="3.40.50.300">
    <property type="entry name" value="P-loop containing nucleotide triphosphate hydrolases"/>
    <property type="match status" value="1"/>
</dbReference>
<dbReference type="SUPFAM" id="SSF46689">
    <property type="entry name" value="Homeodomain-like"/>
    <property type="match status" value="1"/>
</dbReference>
<evidence type="ECO:0000313" key="6">
    <source>
        <dbReference type="EMBL" id="PZQ77833.1"/>
    </source>
</evidence>
<dbReference type="SUPFAM" id="SSF52540">
    <property type="entry name" value="P-loop containing nucleoside triphosphate hydrolases"/>
    <property type="match status" value="1"/>
</dbReference>
<dbReference type="FunFam" id="3.40.50.300:FF:000006">
    <property type="entry name" value="DNA-binding transcriptional regulator NtrC"/>
    <property type="match status" value="1"/>
</dbReference>
<keyword evidence="1" id="KW-0547">Nucleotide-binding</keyword>
<dbReference type="PANTHER" id="PTHR32071:SF123">
    <property type="entry name" value="DNA-BINDING TRANSCRIPTIONAL ACTIVATOR HYFR-RELATED"/>
    <property type="match status" value="1"/>
</dbReference>
<keyword evidence="3" id="KW-0805">Transcription regulation</keyword>
<name>A0A2W5SE08_VARPD</name>
<evidence type="ECO:0000313" key="7">
    <source>
        <dbReference type="Proteomes" id="UP000249135"/>
    </source>
</evidence>
<dbReference type="PROSITE" id="PS00688">
    <property type="entry name" value="SIGMA54_INTERACT_3"/>
    <property type="match status" value="1"/>
</dbReference>
<evidence type="ECO:0000256" key="2">
    <source>
        <dbReference type="ARBA" id="ARBA00022840"/>
    </source>
</evidence>
<keyword evidence="2" id="KW-0067">ATP-binding</keyword>
<proteinExistence type="predicted"/>
<dbReference type="InterPro" id="IPR002197">
    <property type="entry name" value="HTH_Fis"/>
</dbReference>
<dbReference type="InterPro" id="IPR003593">
    <property type="entry name" value="AAA+_ATPase"/>
</dbReference>
<dbReference type="InterPro" id="IPR058031">
    <property type="entry name" value="AAA_lid_NorR"/>
</dbReference>
<keyword evidence="4" id="KW-0804">Transcription</keyword>
<dbReference type="Gene3D" id="1.10.10.60">
    <property type="entry name" value="Homeodomain-like"/>
    <property type="match status" value="1"/>
</dbReference>
<protein>
    <submittedName>
        <fullName evidence="6">Fis family transcriptional regulator</fullName>
    </submittedName>
</protein>
<dbReference type="SMART" id="SM00382">
    <property type="entry name" value="AAA"/>
    <property type="match status" value="1"/>
</dbReference>
<dbReference type="AlphaFoldDB" id="A0A2W5SE08"/>
<dbReference type="Pfam" id="PF02954">
    <property type="entry name" value="HTH_8"/>
    <property type="match status" value="1"/>
</dbReference>
<dbReference type="GO" id="GO:0043565">
    <property type="term" value="F:sequence-specific DNA binding"/>
    <property type="evidence" value="ECO:0007669"/>
    <property type="project" value="InterPro"/>
</dbReference>
<dbReference type="Pfam" id="PF00158">
    <property type="entry name" value="Sigma54_activat"/>
    <property type="match status" value="1"/>
</dbReference>
<comment type="caution">
    <text evidence="6">The sequence shown here is derived from an EMBL/GenBank/DDBJ whole genome shotgun (WGS) entry which is preliminary data.</text>
</comment>
<dbReference type="InterPro" id="IPR002078">
    <property type="entry name" value="Sigma_54_int"/>
</dbReference>
<dbReference type="Pfam" id="PF25601">
    <property type="entry name" value="AAA_lid_14"/>
    <property type="match status" value="1"/>
</dbReference>
<evidence type="ECO:0000259" key="5">
    <source>
        <dbReference type="PROSITE" id="PS50045"/>
    </source>
</evidence>
<organism evidence="6 7">
    <name type="scientific">Variovorax paradoxus</name>
    <dbReference type="NCBI Taxonomy" id="34073"/>
    <lineage>
        <taxon>Bacteria</taxon>
        <taxon>Pseudomonadati</taxon>
        <taxon>Pseudomonadota</taxon>
        <taxon>Betaproteobacteria</taxon>
        <taxon>Burkholderiales</taxon>
        <taxon>Comamonadaceae</taxon>
        <taxon>Variovorax</taxon>
    </lineage>
</organism>
<dbReference type="Gene3D" id="1.10.8.60">
    <property type="match status" value="1"/>
</dbReference>
<dbReference type="PROSITE" id="PS00675">
    <property type="entry name" value="SIGMA54_INTERACT_1"/>
    <property type="match status" value="1"/>
</dbReference>
<dbReference type="Proteomes" id="UP000249135">
    <property type="component" value="Unassembled WGS sequence"/>
</dbReference>
<reference evidence="6 7" key="1">
    <citation type="submission" date="2017-08" db="EMBL/GenBank/DDBJ databases">
        <title>Infants hospitalized years apart are colonized by the same room-sourced microbial strains.</title>
        <authorList>
            <person name="Brooks B."/>
            <person name="Olm M.R."/>
            <person name="Firek B.A."/>
            <person name="Baker R."/>
            <person name="Thomas B.C."/>
            <person name="Morowitz M.J."/>
            <person name="Banfield J.F."/>
        </authorList>
    </citation>
    <scope>NUCLEOTIDE SEQUENCE [LARGE SCALE GENOMIC DNA]</scope>
    <source>
        <strain evidence="6">S2_005_003_R2_41</strain>
    </source>
</reference>
<dbReference type="InterPro" id="IPR025662">
    <property type="entry name" value="Sigma_54_int_dom_ATP-bd_1"/>
</dbReference>
<sequence>MYLREESEQHWGDVVGSSTSLARALKLVEEVAPTNASVLIQGETGTGKELIARAIHRLSRRRQHAFVRLNCAAIPAGLLESELFGHEKGAFTGAVARRIGRFELADRGTIFLDEVGEIPLDLQAKLLHVLQEREFERLGSTDTRRVDVRLIAASNRDLAQMVEARSFREDLYYRLNVFPIEIPPLRERGGDIPVLAQYFVQLHARANNRSIAAIDPTGLAALCRYPWPGNVRELSNIIERCVILTHGSTLHVPADALKSRALVVGVDDSLDAAQRQHILQVLDDCNWVIAGPSGAAARLGMKRTSLQYRLQKLGIVRLR</sequence>
<dbReference type="PROSITE" id="PS50045">
    <property type="entry name" value="SIGMA54_INTERACT_4"/>
    <property type="match status" value="1"/>
</dbReference>
<dbReference type="EMBL" id="QFPP01000009">
    <property type="protein sequence ID" value="PZQ77833.1"/>
    <property type="molecule type" value="Genomic_DNA"/>
</dbReference>
<dbReference type="InterPro" id="IPR027417">
    <property type="entry name" value="P-loop_NTPase"/>
</dbReference>
<dbReference type="GO" id="GO:0005524">
    <property type="term" value="F:ATP binding"/>
    <property type="evidence" value="ECO:0007669"/>
    <property type="project" value="UniProtKB-KW"/>
</dbReference>
<accession>A0A2W5SE08</accession>
<dbReference type="GO" id="GO:0006355">
    <property type="term" value="P:regulation of DNA-templated transcription"/>
    <property type="evidence" value="ECO:0007669"/>
    <property type="project" value="InterPro"/>
</dbReference>
<evidence type="ECO:0000256" key="3">
    <source>
        <dbReference type="ARBA" id="ARBA00023015"/>
    </source>
</evidence>
<dbReference type="InterPro" id="IPR009057">
    <property type="entry name" value="Homeodomain-like_sf"/>
</dbReference>
<evidence type="ECO:0000256" key="4">
    <source>
        <dbReference type="ARBA" id="ARBA00023163"/>
    </source>
</evidence>
<dbReference type="CDD" id="cd00009">
    <property type="entry name" value="AAA"/>
    <property type="match status" value="1"/>
</dbReference>
<evidence type="ECO:0000256" key="1">
    <source>
        <dbReference type="ARBA" id="ARBA00022741"/>
    </source>
</evidence>
<feature type="domain" description="Sigma-54 factor interaction" evidence="5">
    <location>
        <begin position="14"/>
        <end position="243"/>
    </location>
</feature>
<dbReference type="InterPro" id="IPR025944">
    <property type="entry name" value="Sigma_54_int_dom_CS"/>
</dbReference>
<gene>
    <name evidence="6" type="ORF">DI563_02450</name>
</gene>